<dbReference type="RefSeq" id="WP_100354349.1">
    <property type="nucleotide sequence ID" value="NZ_PCGR01000004.1"/>
</dbReference>
<dbReference type="Gene3D" id="3.40.50.1000">
    <property type="entry name" value="HAD superfamily/HAD-like"/>
    <property type="match status" value="1"/>
</dbReference>
<dbReference type="InterPro" id="IPR036412">
    <property type="entry name" value="HAD-like_sf"/>
</dbReference>
<accession>A0A2M9EXL4</accession>
<dbReference type="OrthoDB" id="9792518at2"/>
<proteinExistence type="predicted"/>
<protein>
    <submittedName>
        <fullName evidence="1">Nucleosidase</fullName>
    </submittedName>
</protein>
<dbReference type="InterPro" id="IPR023198">
    <property type="entry name" value="PGP-like_dom2"/>
</dbReference>
<dbReference type="InterPro" id="IPR023214">
    <property type="entry name" value="HAD_sf"/>
</dbReference>
<dbReference type="GO" id="GO:0006281">
    <property type="term" value="P:DNA repair"/>
    <property type="evidence" value="ECO:0007669"/>
    <property type="project" value="TreeGrafter"/>
</dbReference>
<dbReference type="AlphaFoldDB" id="A0A2M9EXL4"/>
<keyword evidence="2" id="KW-1185">Reference proteome</keyword>
<dbReference type="GO" id="GO:0008967">
    <property type="term" value="F:phosphoglycolate phosphatase activity"/>
    <property type="evidence" value="ECO:0007669"/>
    <property type="project" value="TreeGrafter"/>
</dbReference>
<dbReference type="Pfam" id="PF13419">
    <property type="entry name" value="HAD_2"/>
    <property type="match status" value="1"/>
</dbReference>
<dbReference type="Gene3D" id="1.10.150.240">
    <property type="entry name" value="Putative phosphatase, domain 2"/>
    <property type="match status" value="1"/>
</dbReference>
<dbReference type="InterPro" id="IPR041492">
    <property type="entry name" value="HAD_2"/>
</dbReference>
<dbReference type="GO" id="GO:0005829">
    <property type="term" value="C:cytosol"/>
    <property type="evidence" value="ECO:0007669"/>
    <property type="project" value="TreeGrafter"/>
</dbReference>
<dbReference type="InterPro" id="IPR050155">
    <property type="entry name" value="HAD-like_hydrolase_sf"/>
</dbReference>
<dbReference type="SFLD" id="SFLDS00003">
    <property type="entry name" value="Haloacid_Dehalogenase"/>
    <property type="match status" value="1"/>
</dbReference>
<evidence type="ECO:0000313" key="1">
    <source>
        <dbReference type="EMBL" id="PJK15944.1"/>
    </source>
</evidence>
<dbReference type="PANTHER" id="PTHR43434">
    <property type="entry name" value="PHOSPHOGLYCOLATE PHOSPHATASE"/>
    <property type="match status" value="1"/>
</dbReference>
<evidence type="ECO:0000313" key="2">
    <source>
        <dbReference type="Proteomes" id="UP000228680"/>
    </source>
</evidence>
<comment type="caution">
    <text evidence="1">The sequence shown here is derived from an EMBL/GenBank/DDBJ whole genome shotgun (WGS) entry which is preliminary data.</text>
</comment>
<dbReference type="SFLD" id="SFLDG01129">
    <property type="entry name" value="C1.5:_HAD__Beta-PGM__Phosphata"/>
    <property type="match status" value="1"/>
</dbReference>
<reference evidence="1 2" key="1">
    <citation type="submission" date="2017-10" db="EMBL/GenBank/DDBJ databases">
        <title>Draft genome of Chryseomicrobium casticus sp. nov.</title>
        <authorList>
            <person name="Chakraborty R."/>
            <person name="Saha T."/>
        </authorList>
    </citation>
    <scope>NUCLEOTIDE SEQUENCE [LARGE SCALE GENOMIC DNA]</scope>
    <source>
        <strain evidence="1 2">ET03</strain>
    </source>
</reference>
<organism evidence="1 2">
    <name type="scientific">Chryseomicrobium excrementi</name>
    <dbReference type="NCBI Taxonomy" id="2041346"/>
    <lineage>
        <taxon>Bacteria</taxon>
        <taxon>Bacillati</taxon>
        <taxon>Bacillota</taxon>
        <taxon>Bacilli</taxon>
        <taxon>Bacillales</taxon>
        <taxon>Caryophanaceae</taxon>
        <taxon>Chryseomicrobium</taxon>
    </lineage>
</organism>
<dbReference type="SUPFAM" id="SSF56784">
    <property type="entry name" value="HAD-like"/>
    <property type="match status" value="1"/>
</dbReference>
<sequence>MTQAYIFDMDGTLFKTHLILEPALEATFTELRKQQLWSGATPLQVYREIMGVPLPVVWQTLCPHLSTEQQKQANRFFQLALIDEIESGRGSLYEDVETTLTRLAQDYPLHIASNGNLPYLEAIVKTFQLQYTFTSVHSIDAIASGNKSELVQSILDDFGYTNAIVIGDRLSDFKAAKDNNLSSVGVDFDFAQIEELKQADRVIKKFSELLIG</sequence>
<name>A0A2M9EXL4_9BACL</name>
<dbReference type="PANTHER" id="PTHR43434:SF1">
    <property type="entry name" value="PHOSPHOGLYCOLATE PHOSPHATASE"/>
    <property type="match status" value="1"/>
</dbReference>
<dbReference type="EMBL" id="PCGR01000004">
    <property type="protein sequence ID" value="PJK15944.1"/>
    <property type="molecule type" value="Genomic_DNA"/>
</dbReference>
<gene>
    <name evidence="1" type="ORF">CQS04_11975</name>
</gene>
<dbReference type="Proteomes" id="UP000228680">
    <property type="component" value="Unassembled WGS sequence"/>
</dbReference>